<accession>A0ACC2SR80</accession>
<name>A0ACC2SR80_9FUNG</name>
<comment type="caution">
    <text evidence="1">The sequence shown here is derived from an EMBL/GenBank/DDBJ whole genome shotgun (WGS) entry which is preliminary data.</text>
</comment>
<protein>
    <submittedName>
        <fullName evidence="1">Uncharacterized protein</fullName>
    </submittedName>
</protein>
<evidence type="ECO:0000313" key="2">
    <source>
        <dbReference type="Proteomes" id="UP001165960"/>
    </source>
</evidence>
<keyword evidence="2" id="KW-1185">Reference proteome</keyword>
<evidence type="ECO:0000313" key="1">
    <source>
        <dbReference type="EMBL" id="KAJ9064899.1"/>
    </source>
</evidence>
<gene>
    <name evidence="1" type="ORF">DSO57_1025528</name>
</gene>
<sequence>MLGICQVNGFRQPVKLKVSVMLDEPSPRRALYTTASKSFAYRYSLCYRLPRIKLWY</sequence>
<dbReference type="Proteomes" id="UP001165960">
    <property type="component" value="Unassembled WGS sequence"/>
</dbReference>
<reference evidence="1" key="1">
    <citation type="submission" date="2022-04" db="EMBL/GenBank/DDBJ databases">
        <title>Genome of the entomopathogenic fungus Entomophthora muscae.</title>
        <authorList>
            <person name="Elya C."/>
            <person name="Lovett B.R."/>
            <person name="Lee E."/>
            <person name="Macias A.M."/>
            <person name="Hajek A.E."/>
            <person name="De Bivort B.L."/>
            <person name="Kasson M.T."/>
            <person name="De Fine Licht H.H."/>
            <person name="Stajich J.E."/>
        </authorList>
    </citation>
    <scope>NUCLEOTIDE SEQUENCE</scope>
    <source>
        <strain evidence="1">Berkeley</strain>
    </source>
</reference>
<dbReference type="EMBL" id="QTSX02004404">
    <property type="protein sequence ID" value="KAJ9064899.1"/>
    <property type="molecule type" value="Genomic_DNA"/>
</dbReference>
<proteinExistence type="predicted"/>
<organism evidence="1 2">
    <name type="scientific">Entomophthora muscae</name>
    <dbReference type="NCBI Taxonomy" id="34485"/>
    <lineage>
        <taxon>Eukaryota</taxon>
        <taxon>Fungi</taxon>
        <taxon>Fungi incertae sedis</taxon>
        <taxon>Zoopagomycota</taxon>
        <taxon>Entomophthoromycotina</taxon>
        <taxon>Entomophthoromycetes</taxon>
        <taxon>Entomophthorales</taxon>
        <taxon>Entomophthoraceae</taxon>
        <taxon>Entomophthora</taxon>
    </lineage>
</organism>